<keyword evidence="3" id="KW-0804">Transcription</keyword>
<dbReference type="Pfam" id="PF13305">
    <property type="entry name" value="TetR_C_33"/>
    <property type="match status" value="1"/>
</dbReference>
<name>A0A150ML19_9BACL</name>
<dbReference type="Proteomes" id="UP000075324">
    <property type="component" value="Unassembled WGS sequence"/>
</dbReference>
<dbReference type="AlphaFoldDB" id="A0A150ML19"/>
<evidence type="ECO:0000259" key="4">
    <source>
        <dbReference type="Pfam" id="PF00440"/>
    </source>
</evidence>
<feature type="domain" description="HTH-type transcriptional regulator MT1864/Rv1816-like C-terminal" evidence="5">
    <location>
        <begin position="83"/>
        <end position="177"/>
    </location>
</feature>
<evidence type="ECO:0000259" key="5">
    <source>
        <dbReference type="Pfam" id="PF13305"/>
    </source>
</evidence>
<proteinExistence type="predicted"/>
<dbReference type="InterPro" id="IPR009057">
    <property type="entry name" value="Homeodomain-like_sf"/>
</dbReference>
<gene>
    <name evidence="6" type="ORF">B4110_1588</name>
</gene>
<evidence type="ECO:0000256" key="1">
    <source>
        <dbReference type="ARBA" id="ARBA00023015"/>
    </source>
</evidence>
<evidence type="ECO:0000256" key="3">
    <source>
        <dbReference type="ARBA" id="ARBA00023163"/>
    </source>
</evidence>
<dbReference type="GO" id="GO:0003677">
    <property type="term" value="F:DNA binding"/>
    <property type="evidence" value="ECO:0007669"/>
    <property type="project" value="UniProtKB-KW"/>
</dbReference>
<accession>A0A150ML19</accession>
<protein>
    <recommendedName>
        <fullName evidence="8">HTH tetR-type domain-containing protein</fullName>
    </recommendedName>
</protein>
<comment type="caution">
    <text evidence="6">The sequence shown here is derived from an EMBL/GenBank/DDBJ whole genome shotgun (WGS) entry which is preliminary data.</text>
</comment>
<dbReference type="InterPro" id="IPR025996">
    <property type="entry name" value="MT1864/Rv1816-like_C"/>
</dbReference>
<evidence type="ECO:0008006" key="8">
    <source>
        <dbReference type="Google" id="ProtNLM"/>
    </source>
</evidence>
<evidence type="ECO:0000313" key="7">
    <source>
        <dbReference type="Proteomes" id="UP000075324"/>
    </source>
</evidence>
<feature type="domain" description="HTH tetR-type" evidence="4">
    <location>
        <begin position="11"/>
        <end position="45"/>
    </location>
</feature>
<dbReference type="Gene3D" id="1.10.10.60">
    <property type="entry name" value="Homeodomain-like"/>
    <property type="match status" value="1"/>
</dbReference>
<dbReference type="RefSeq" id="WP_062678791.1">
    <property type="nucleotide sequence ID" value="NZ_LQYW01000143.1"/>
</dbReference>
<keyword evidence="2" id="KW-0238">DNA-binding</keyword>
<evidence type="ECO:0000256" key="2">
    <source>
        <dbReference type="ARBA" id="ARBA00023125"/>
    </source>
</evidence>
<sequence length="187" mass="20626">MRQGLDKMSVLKAAAELADQEGFEQVSLASLAKKLQIRTPSLYNYVQGLPGLKKELACYALRKLKKELAEAAIGKSGDEALYSIGVAYVSFVRRHPGLYEATMGAPDPLDADIQAAGNEIVALLLRVLEPYRLDRENALHTVRGLRSIVHGFASLELKKGFNINLDPDETLKHILSTYLTGLRTKFN</sequence>
<dbReference type="EMBL" id="LQYW01000143">
    <property type="protein sequence ID" value="KYD25174.1"/>
    <property type="molecule type" value="Genomic_DNA"/>
</dbReference>
<dbReference type="Gene3D" id="1.10.357.10">
    <property type="entry name" value="Tetracycline Repressor, domain 2"/>
    <property type="match status" value="1"/>
</dbReference>
<reference evidence="6 7" key="1">
    <citation type="submission" date="2016-01" db="EMBL/GenBank/DDBJ databases">
        <title>Draft Genome Sequences of Seven Thermophilic Sporeformers Isolated from Foods.</title>
        <authorList>
            <person name="Berendsen E.M."/>
            <person name="Wells-Bennik M.H."/>
            <person name="Krawcyk A.O."/>
            <person name="De Jong A."/>
            <person name="Holsappel S."/>
            <person name="Eijlander R.T."/>
            <person name="Kuipers O.P."/>
        </authorList>
    </citation>
    <scope>NUCLEOTIDE SEQUENCE [LARGE SCALE GENOMIC DNA]</scope>
    <source>
        <strain evidence="6 7">B4110</strain>
    </source>
</reference>
<organism evidence="6 7">
    <name type="scientific">Parageobacillus toebii</name>
    <dbReference type="NCBI Taxonomy" id="153151"/>
    <lineage>
        <taxon>Bacteria</taxon>
        <taxon>Bacillati</taxon>
        <taxon>Bacillota</taxon>
        <taxon>Bacilli</taxon>
        <taxon>Bacillales</taxon>
        <taxon>Anoxybacillaceae</taxon>
        <taxon>Parageobacillus</taxon>
    </lineage>
</organism>
<dbReference type="InterPro" id="IPR036271">
    <property type="entry name" value="Tet_transcr_reg_TetR-rel_C_sf"/>
</dbReference>
<dbReference type="PATRIC" id="fig|153151.4.peg.1085"/>
<evidence type="ECO:0000313" key="6">
    <source>
        <dbReference type="EMBL" id="KYD25174.1"/>
    </source>
</evidence>
<keyword evidence="1" id="KW-0805">Transcription regulation</keyword>
<dbReference type="Pfam" id="PF00440">
    <property type="entry name" value="TetR_N"/>
    <property type="match status" value="1"/>
</dbReference>
<dbReference type="SUPFAM" id="SSF46689">
    <property type="entry name" value="Homeodomain-like"/>
    <property type="match status" value="1"/>
</dbReference>
<dbReference type="InterPro" id="IPR001647">
    <property type="entry name" value="HTH_TetR"/>
</dbReference>
<dbReference type="SUPFAM" id="SSF48498">
    <property type="entry name" value="Tetracyclin repressor-like, C-terminal domain"/>
    <property type="match status" value="1"/>
</dbReference>